<feature type="domain" description="Tyr recombinase" evidence="4">
    <location>
        <begin position="117"/>
        <end position="325"/>
    </location>
</feature>
<organism evidence="5 6">
    <name type="scientific">Nocardia thailandica</name>
    <dbReference type="NCBI Taxonomy" id="257275"/>
    <lineage>
        <taxon>Bacteria</taxon>
        <taxon>Bacillati</taxon>
        <taxon>Actinomycetota</taxon>
        <taxon>Actinomycetes</taxon>
        <taxon>Mycobacteriales</taxon>
        <taxon>Nocardiaceae</taxon>
        <taxon>Nocardia</taxon>
    </lineage>
</organism>
<sequence length="340" mass="38954">MFRGWAQQMSGGRRMAHRTIRARLGVVRRFSAFTGEYPWQWSAAHMDEWMAELVGAQQKKKSTLRNYQGAVRDFCTYLTSPHYGWADECETRFGTHPVQICHEWNTAGHLVDYEGDPARRPLSRDELQRLFDYADDRVERAVRLGRKGALAAYRDATVFKVVYGWGLRAREVSRLDVTDCYRNPSAPELGKFGQVHVRWGKASRGSPPKRRMVCSVMPWAVEALEDYVVNIRPRFTDHGDGALFLTERGGRLQPREIDARFAEYRDALGLPRALVPHCLRHSYVTHLIEDGVDPKFVQEQVGHRFASTTAIYTAVSGDFMNTMMQHALERAVTADEEWTG</sequence>
<dbReference type="PANTHER" id="PTHR30349">
    <property type="entry name" value="PHAGE INTEGRASE-RELATED"/>
    <property type="match status" value="1"/>
</dbReference>
<dbReference type="SUPFAM" id="SSF56349">
    <property type="entry name" value="DNA breaking-rejoining enzymes"/>
    <property type="match status" value="1"/>
</dbReference>
<dbReference type="InterPro" id="IPR013762">
    <property type="entry name" value="Integrase-like_cat_sf"/>
</dbReference>
<dbReference type="InterPro" id="IPR011010">
    <property type="entry name" value="DNA_brk_join_enz"/>
</dbReference>
<proteinExistence type="inferred from homology"/>
<comment type="similarity">
    <text evidence="1">Belongs to the 'phage' integrase family.</text>
</comment>
<keyword evidence="2" id="KW-0238">DNA-binding</keyword>
<dbReference type="InterPro" id="IPR002104">
    <property type="entry name" value="Integrase_catalytic"/>
</dbReference>
<dbReference type="InterPro" id="IPR050090">
    <property type="entry name" value="Tyrosine_recombinase_XerCD"/>
</dbReference>
<accession>A0ABW6PQC4</accession>
<dbReference type="Pfam" id="PF00589">
    <property type="entry name" value="Phage_integrase"/>
    <property type="match status" value="1"/>
</dbReference>
<evidence type="ECO:0000313" key="6">
    <source>
        <dbReference type="Proteomes" id="UP001601444"/>
    </source>
</evidence>
<dbReference type="Proteomes" id="UP001601444">
    <property type="component" value="Unassembled WGS sequence"/>
</dbReference>
<gene>
    <name evidence="5" type="ORF">ACFYTF_17455</name>
</gene>
<keyword evidence="3" id="KW-0233">DNA recombination</keyword>
<name>A0ABW6PQC4_9NOCA</name>
<reference evidence="5 6" key="1">
    <citation type="submission" date="2024-10" db="EMBL/GenBank/DDBJ databases">
        <title>The Natural Products Discovery Center: Release of the First 8490 Sequenced Strains for Exploring Actinobacteria Biosynthetic Diversity.</title>
        <authorList>
            <person name="Kalkreuter E."/>
            <person name="Kautsar S.A."/>
            <person name="Yang D."/>
            <person name="Bader C.D."/>
            <person name="Teijaro C.N."/>
            <person name="Fluegel L."/>
            <person name="Davis C.M."/>
            <person name="Simpson J.R."/>
            <person name="Lauterbach L."/>
            <person name="Steele A.D."/>
            <person name="Gui C."/>
            <person name="Meng S."/>
            <person name="Li G."/>
            <person name="Viehrig K."/>
            <person name="Ye F."/>
            <person name="Su P."/>
            <person name="Kiefer A.F."/>
            <person name="Nichols A."/>
            <person name="Cepeda A.J."/>
            <person name="Yan W."/>
            <person name="Fan B."/>
            <person name="Jiang Y."/>
            <person name="Adhikari A."/>
            <person name="Zheng C.-J."/>
            <person name="Schuster L."/>
            <person name="Cowan T.M."/>
            <person name="Smanski M.J."/>
            <person name="Chevrette M.G."/>
            <person name="De Carvalho L.P.S."/>
            <person name="Shen B."/>
        </authorList>
    </citation>
    <scope>NUCLEOTIDE SEQUENCE [LARGE SCALE GENOMIC DNA]</scope>
    <source>
        <strain evidence="5 6">NPDC004045</strain>
    </source>
</reference>
<evidence type="ECO:0000256" key="1">
    <source>
        <dbReference type="ARBA" id="ARBA00008857"/>
    </source>
</evidence>
<dbReference type="Gene3D" id="1.10.443.10">
    <property type="entry name" value="Intergrase catalytic core"/>
    <property type="match status" value="1"/>
</dbReference>
<dbReference type="PANTHER" id="PTHR30349:SF41">
    <property type="entry name" value="INTEGRASE_RECOMBINASE PROTEIN MJ0367-RELATED"/>
    <property type="match status" value="1"/>
</dbReference>
<protein>
    <submittedName>
        <fullName evidence="5">Tyrosine-type recombinase/integrase</fullName>
    </submittedName>
</protein>
<dbReference type="RefSeq" id="WP_194984538.1">
    <property type="nucleotide sequence ID" value="NZ_JBIAMX010000010.1"/>
</dbReference>
<evidence type="ECO:0000313" key="5">
    <source>
        <dbReference type="EMBL" id="MFF0544617.1"/>
    </source>
</evidence>
<evidence type="ECO:0000256" key="3">
    <source>
        <dbReference type="ARBA" id="ARBA00023172"/>
    </source>
</evidence>
<evidence type="ECO:0000259" key="4">
    <source>
        <dbReference type="PROSITE" id="PS51898"/>
    </source>
</evidence>
<keyword evidence="6" id="KW-1185">Reference proteome</keyword>
<dbReference type="EMBL" id="JBIAMX010000010">
    <property type="protein sequence ID" value="MFF0544617.1"/>
    <property type="molecule type" value="Genomic_DNA"/>
</dbReference>
<evidence type="ECO:0000256" key="2">
    <source>
        <dbReference type="ARBA" id="ARBA00023125"/>
    </source>
</evidence>
<comment type="caution">
    <text evidence="5">The sequence shown here is derived from an EMBL/GenBank/DDBJ whole genome shotgun (WGS) entry which is preliminary data.</text>
</comment>
<dbReference type="PROSITE" id="PS51898">
    <property type="entry name" value="TYR_RECOMBINASE"/>
    <property type="match status" value="1"/>
</dbReference>